<keyword evidence="1" id="KW-0732">Signal</keyword>
<organism evidence="2 3">
    <name type="scientific">Neolewinella lacunae</name>
    <dbReference type="NCBI Taxonomy" id="1517758"/>
    <lineage>
        <taxon>Bacteria</taxon>
        <taxon>Pseudomonadati</taxon>
        <taxon>Bacteroidota</taxon>
        <taxon>Saprospiria</taxon>
        <taxon>Saprospirales</taxon>
        <taxon>Lewinellaceae</taxon>
        <taxon>Neolewinella</taxon>
    </lineage>
</organism>
<dbReference type="NCBIfam" id="TIGR04183">
    <property type="entry name" value="Por_Secre_tail"/>
    <property type="match status" value="1"/>
</dbReference>
<dbReference type="EMBL" id="JACSIT010000040">
    <property type="protein sequence ID" value="MBC6992847.1"/>
    <property type="molecule type" value="Genomic_DNA"/>
</dbReference>
<protein>
    <submittedName>
        <fullName evidence="2">T9SS type A sorting domain-containing protein</fullName>
    </submittedName>
</protein>
<sequence length="413" mass="43584">MRYLTTLLLGLAGLSPPLLAQFSGGPGDGFTQRRTIQLDLTGVPVGVRPLYLGGSDDGFARAGGAFSLTGQSLTVLYGGGRGDGFDRAGGSLTLGGQSLAILYGGGPGDGFDRSSNSLTLSGQTLAILYGGGPGDGFDRSSNSLTLGGQTLAILYGGGPGDGFDKQTFAGSLAGTMFMLYGGGPGDGFDRAIVAATLGGFNLADLYRGGAGDGFDYATYFGSIPLPLLLIRFEAFPEQDYVLIRWQTEDEVATDYFTIEKTRDGRDFAFVGETEAAGFSEPGERLDYQLKDHQPYPGTSFYRLMTTDLDGAISLSHLVEVQLSDARANWDFLLFPNPNTGSQVNVRPSGLEPGATVTLEIFDAAGKHLLQRTLTATGADHRFELQRKLSPGSYLIRMTDAAGIIKAKLLLVGR</sequence>
<dbReference type="InterPro" id="IPR026444">
    <property type="entry name" value="Secre_tail"/>
</dbReference>
<gene>
    <name evidence="2" type="ORF">H9S92_01610</name>
</gene>
<accession>A0A923TBP9</accession>
<comment type="caution">
    <text evidence="2">The sequence shown here is derived from an EMBL/GenBank/DDBJ whole genome shotgun (WGS) entry which is preliminary data.</text>
</comment>
<dbReference type="RefSeq" id="WP_187464980.1">
    <property type="nucleotide sequence ID" value="NZ_JACSIT010000040.1"/>
</dbReference>
<evidence type="ECO:0000256" key="1">
    <source>
        <dbReference type="SAM" id="SignalP"/>
    </source>
</evidence>
<evidence type="ECO:0000313" key="3">
    <source>
        <dbReference type="Proteomes" id="UP000650081"/>
    </source>
</evidence>
<dbReference type="AlphaFoldDB" id="A0A923TBP9"/>
<proteinExistence type="predicted"/>
<name>A0A923TBP9_9BACT</name>
<feature type="signal peptide" evidence="1">
    <location>
        <begin position="1"/>
        <end position="20"/>
    </location>
</feature>
<reference evidence="2" key="1">
    <citation type="submission" date="2020-08" db="EMBL/GenBank/DDBJ databases">
        <title>Lewinella bacteria from marine environments.</title>
        <authorList>
            <person name="Zhong Y."/>
        </authorList>
    </citation>
    <scope>NUCLEOTIDE SEQUENCE</scope>
    <source>
        <strain evidence="2">KCTC 42187</strain>
    </source>
</reference>
<feature type="chain" id="PRO_5036766231" evidence="1">
    <location>
        <begin position="21"/>
        <end position="413"/>
    </location>
</feature>
<keyword evidence="3" id="KW-1185">Reference proteome</keyword>
<evidence type="ECO:0000313" key="2">
    <source>
        <dbReference type="EMBL" id="MBC6992847.1"/>
    </source>
</evidence>
<dbReference type="Proteomes" id="UP000650081">
    <property type="component" value="Unassembled WGS sequence"/>
</dbReference>